<accession>A0ABM1AWG3</accession>
<reference evidence="2" key="1">
    <citation type="submission" date="2025-08" db="UniProtKB">
        <authorList>
            <consortium name="RefSeq"/>
        </authorList>
    </citation>
    <scope>IDENTIFICATION</scope>
</reference>
<sequence length="339" mass="34447">MTDSHSPGNPETVSSVPIISTCSIAGSIRNAIRLPSSCQSRTWQLVTHQENCELPNSAPVISAPVSCPSTCFPETSCVGFVCQPIGSPTACCAPNTGGTPLPAAPCQPSCLESAGCHTSCGDNSPCQQSSGRRLACTPGSCQTACDTSAYYDDGSCQPPCSEATPCAETPCLPASCEAGSCQPTCCQGGSHHPIKGECQLCKSVYYQPICYLLESCQSAPCMPLSCQPLTCMLSSCCQTCCMSSCQPHPCPPAPSVAFICQPVVTCQSPCCVKSNSKSASCAGRPFCGGPTSHQSGCPSPSCLPPCCVTGLGKPSCSGPGCCPPTSPNVCQGGTSVSTS</sequence>
<proteinExistence type="predicted"/>
<dbReference type="Proteomes" id="UP000694915">
    <property type="component" value="Unplaced"/>
</dbReference>
<organism evidence="1 2">
    <name type="scientific">Microtus ochrogaster</name>
    <name type="common">Prairie vole</name>
    <dbReference type="NCBI Taxonomy" id="79684"/>
    <lineage>
        <taxon>Eukaryota</taxon>
        <taxon>Metazoa</taxon>
        <taxon>Chordata</taxon>
        <taxon>Craniata</taxon>
        <taxon>Vertebrata</taxon>
        <taxon>Euteleostomi</taxon>
        <taxon>Mammalia</taxon>
        <taxon>Eutheria</taxon>
        <taxon>Euarchontoglires</taxon>
        <taxon>Glires</taxon>
        <taxon>Rodentia</taxon>
        <taxon>Myomorpha</taxon>
        <taxon>Muroidea</taxon>
        <taxon>Cricetidae</taxon>
        <taxon>Arvicolinae</taxon>
        <taxon>Microtus</taxon>
    </lineage>
</organism>
<protein>
    <submittedName>
        <fullName evidence="2">Keratin-associated protein 29-1</fullName>
    </submittedName>
</protein>
<name>A0ABM1AWG3_MICOH</name>
<evidence type="ECO:0000313" key="1">
    <source>
        <dbReference type="Proteomes" id="UP000694915"/>
    </source>
</evidence>
<dbReference type="RefSeq" id="XP_013209588.1">
    <property type="nucleotide sequence ID" value="XM_013354134.1"/>
</dbReference>
<gene>
    <name evidence="2" type="primary">LOC106144370</name>
</gene>
<dbReference type="GeneID" id="106144370"/>
<evidence type="ECO:0000313" key="2">
    <source>
        <dbReference type="RefSeq" id="XP_013209588.1"/>
    </source>
</evidence>
<keyword evidence="1" id="KW-1185">Reference proteome</keyword>